<reference evidence="2 3" key="1">
    <citation type="submission" date="2017-02" db="EMBL/GenBank/DDBJ databases">
        <authorList>
            <person name="Peterson S.W."/>
        </authorList>
    </citation>
    <scope>NUCLEOTIDE SEQUENCE [LARGE SCALE GENOMIC DNA]</scope>
    <source>
        <strain evidence="2 3">ATCC 17233</strain>
    </source>
</reference>
<dbReference type="Proteomes" id="UP000189857">
    <property type="component" value="Unassembled WGS sequence"/>
</dbReference>
<evidence type="ECO:0000313" key="3">
    <source>
        <dbReference type="Proteomes" id="UP000189857"/>
    </source>
</evidence>
<sequence>MKLKKFTLGLTLAFALALPASGLKVTVDSASKVEAAEASQCEKATTTVTFKAGGNISVTFTDLTSETKNDLALDLNDALGIAFGSGSVKPILVDGVAKKIKKSGSTMLIGDGTKYEPLVEYVNRTVTTETTVSWTTNTKVASYIKSFAGAKSYQYAIVLEDELKITNVSKSSIRINGKNYKYVIKGGNLVFDGDLTDLFAPLVSAKAVATTAEGHDIKKVDKVLATPYKMGTKEYYECSKCGKLYSDAALTKEIKAPIKTSTFSKSSGLQKSKNGTNADGKWYVVKNWVVDKTYTGFCKNENGNWYIENGKLDFARRDIVKGKIDGVEGWYFVSGGEFKKVTSIEKNANGWFYIKDGKVDFSFTGIAKNQYGSFYCKNAKVDFSFSGTVKYNGKTYTVKGGKVVE</sequence>
<proteinExistence type="predicted"/>
<feature type="chain" id="PRO_5039726544" description="Cell wall binding repeat-containing protein" evidence="1">
    <location>
        <begin position="23"/>
        <end position="405"/>
    </location>
</feature>
<dbReference type="AlphaFoldDB" id="A0A1T4LQR8"/>
<name>A0A1T4LQR8_9FIRM</name>
<keyword evidence="1" id="KW-0732">Signal</keyword>
<accession>A0A1T4LQR8</accession>
<evidence type="ECO:0008006" key="4">
    <source>
        <dbReference type="Google" id="ProtNLM"/>
    </source>
</evidence>
<dbReference type="OrthoDB" id="9758662at2"/>
<dbReference type="EMBL" id="FUXA01000006">
    <property type="protein sequence ID" value="SJZ57082.1"/>
    <property type="molecule type" value="Genomic_DNA"/>
</dbReference>
<evidence type="ECO:0000313" key="2">
    <source>
        <dbReference type="EMBL" id="SJZ57082.1"/>
    </source>
</evidence>
<dbReference type="RefSeq" id="WP_078786740.1">
    <property type="nucleotide sequence ID" value="NZ_FMTO01000004.1"/>
</dbReference>
<dbReference type="InterPro" id="IPR048713">
    <property type="entry name" value="Choline_bind_rpt"/>
</dbReference>
<evidence type="ECO:0000256" key="1">
    <source>
        <dbReference type="SAM" id="SignalP"/>
    </source>
</evidence>
<organism evidence="2 3">
    <name type="scientific">Eubacterium ruminantium</name>
    <dbReference type="NCBI Taxonomy" id="42322"/>
    <lineage>
        <taxon>Bacteria</taxon>
        <taxon>Bacillati</taxon>
        <taxon>Bacillota</taxon>
        <taxon>Clostridia</taxon>
        <taxon>Eubacteriales</taxon>
        <taxon>Eubacteriaceae</taxon>
        <taxon>Eubacterium</taxon>
    </lineage>
</organism>
<dbReference type="Pfam" id="PF21540">
    <property type="entry name" value="Choline_bind_4"/>
    <property type="match status" value="3"/>
</dbReference>
<gene>
    <name evidence="2" type="ORF">SAMN02745110_00883</name>
</gene>
<keyword evidence="3" id="KW-1185">Reference proteome</keyword>
<feature type="signal peptide" evidence="1">
    <location>
        <begin position="1"/>
        <end position="22"/>
    </location>
</feature>
<protein>
    <recommendedName>
        <fullName evidence="4">Cell wall binding repeat-containing protein</fullName>
    </recommendedName>
</protein>